<keyword evidence="1" id="KW-0732">Signal</keyword>
<feature type="chain" id="PRO_5023017312" evidence="1">
    <location>
        <begin position="29"/>
        <end position="277"/>
    </location>
</feature>
<evidence type="ECO:0000256" key="1">
    <source>
        <dbReference type="SAM" id="SignalP"/>
    </source>
</evidence>
<feature type="signal peptide" evidence="1">
    <location>
        <begin position="1"/>
        <end position="28"/>
    </location>
</feature>
<dbReference type="EMBL" id="CP040812">
    <property type="protein sequence ID" value="QCY71404.1"/>
    <property type="molecule type" value="Genomic_DNA"/>
</dbReference>
<evidence type="ECO:0000313" key="3">
    <source>
        <dbReference type="EMBL" id="QCY71404.1"/>
    </source>
</evidence>
<dbReference type="OrthoDB" id="2111471at2"/>
<organism evidence="3 4">
    <name type="scientific">Antarcticibacterium flavum</name>
    <dbReference type="NCBI Taxonomy" id="2058175"/>
    <lineage>
        <taxon>Bacteria</taxon>
        <taxon>Pseudomonadati</taxon>
        <taxon>Bacteroidota</taxon>
        <taxon>Flavobacteriia</taxon>
        <taxon>Flavobacteriales</taxon>
        <taxon>Flavobacteriaceae</taxon>
        <taxon>Antarcticibacterium</taxon>
    </lineage>
</organism>
<dbReference type="KEGG" id="afla:FHG64_09090"/>
<dbReference type="AlphaFoldDB" id="A0A5B7X7G1"/>
<evidence type="ECO:0000313" key="4">
    <source>
        <dbReference type="Proteomes" id="UP000309016"/>
    </source>
</evidence>
<accession>A0A5B7X7G1</accession>
<dbReference type="SUPFAM" id="SSF49452">
    <property type="entry name" value="Starch-binding domain-like"/>
    <property type="match status" value="1"/>
</dbReference>
<gene>
    <name evidence="3" type="ORF">FHG64_09090</name>
</gene>
<dbReference type="GO" id="GO:0030246">
    <property type="term" value="F:carbohydrate binding"/>
    <property type="evidence" value="ECO:0007669"/>
    <property type="project" value="InterPro"/>
</dbReference>
<dbReference type="PROSITE" id="PS51257">
    <property type="entry name" value="PROKAR_LIPOPROTEIN"/>
    <property type="match status" value="1"/>
</dbReference>
<protein>
    <submittedName>
        <fullName evidence="3">DUF4382 domain-containing protein</fullName>
    </submittedName>
</protein>
<dbReference type="InterPro" id="IPR013784">
    <property type="entry name" value="Carb-bd-like_fold"/>
</dbReference>
<dbReference type="Proteomes" id="UP000309016">
    <property type="component" value="Chromosome"/>
</dbReference>
<keyword evidence="4" id="KW-1185">Reference proteome</keyword>
<dbReference type="Gene3D" id="2.60.40.1120">
    <property type="entry name" value="Carboxypeptidase-like, regulatory domain"/>
    <property type="match status" value="1"/>
</dbReference>
<evidence type="ECO:0000259" key="2">
    <source>
        <dbReference type="Pfam" id="PF14321"/>
    </source>
</evidence>
<proteinExistence type="predicted"/>
<reference evidence="3 4" key="1">
    <citation type="submission" date="2019-06" db="EMBL/GenBank/DDBJ databases">
        <title>Complete genome sequence of Antarcticibacterium flavum KCTC 52984T from an Antarctic marine sediment.</title>
        <authorList>
            <person name="Lee Y.M."/>
            <person name="Shin S.C."/>
        </authorList>
    </citation>
    <scope>NUCLEOTIDE SEQUENCE [LARGE SCALE GENOMIC DNA]</scope>
    <source>
        <strain evidence="3 4">KCTC 52984</strain>
    </source>
</reference>
<sequence>MFSGKLKLRKFAGLLLAAVALTSFYSCSDDDDNNLEEDTARLTVRMTDAPGDYDAVFVEVEDVMIKSDLEAEGEGWVSVGNVQTGIYDLLELTGGVTQLLAEAEVPAGHLGQIRLVLGNNNSVVINGESQPLSTPSAQQSGLKLQVNQELEAGEQYEFLLDFDVDQSIVTAGSSGGFILKPVIRVSATAETGMIIGEVHPSAVGGLGIQTVVKATNASHTISAYTDANGAFVLNGVPSGTYQITVTPEAASGLSAKTMSNVEVSSNATVDLETIFLD</sequence>
<feature type="domain" description="DUF4382" evidence="2">
    <location>
        <begin position="39"/>
        <end position="181"/>
    </location>
</feature>
<dbReference type="InterPro" id="IPR025491">
    <property type="entry name" value="DUF4382"/>
</dbReference>
<dbReference type="Pfam" id="PF14321">
    <property type="entry name" value="DUF4382"/>
    <property type="match status" value="1"/>
</dbReference>
<name>A0A5B7X7G1_9FLAO</name>